<dbReference type="STRING" id="546269.HMPREF0389_00327"/>
<dbReference type="InterPro" id="IPR004038">
    <property type="entry name" value="Ribosomal_eL8/eL30/eS12/Gad45"/>
</dbReference>
<evidence type="ECO:0000313" key="2">
    <source>
        <dbReference type="EMBL" id="EFE28412.1"/>
    </source>
</evidence>
<dbReference type="AlphaFoldDB" id="D6GRX1"/>
<organism evidence="2 3">
    <name type="scientific">Filifactor alocis (strain ATCC 35896 / CCUG 47790 / D40 B5)</name>
    <name type="common">Fusobacterium alocis</name>
    <dbReference type="NCBI Taxonomy" id="546269"/>
    <lineage>
        <taxon>Bacteria</taxon>
        <taxon>Bacillati</taxon>
        <taxon>Bacillota</taxon>
        <taxon>Clostridia</taxon>
        <taxon>Peptostreptococcales</taxon>
        <taxon>Filifactoraceae</taxon>
        <taxon>Filifactor</taxon>
    </lineage>
</organism>
<name>D6GRX1_FILAD</name>
<protein>
    <submittedName>
        <fullName evidence="2">Ribosomal protein L7Ae</fullName>
    </submittedName>
</protein>
<sequence length="109" mass="11945">MKNKVLTLIGFAKKCGKAFSGEEITLEKIKSKKAKIVFIASDASGNTAKRLRDKANYRGIVICDIFSRDELGKAIGEQERVSICINDKGFAKAIMELLGGENYGENKSI</sequence>
<dbReference type="PATRIC" id="fig|546269.5.peg.329"/>
<dbReference type="RefSeq" id="WP_014261980.1">
    <property type="nucleotide sequence ID" value="NC_016630.1"/>
</dbReference>
<dbReference type="InterPro" id="IPR029064">
    <property type="entry name" value="Ribosomal_eL30-like_sf"/>
</dbReference>
<keyword evidence="3" id="KW-1185">Reference proteome</keyword>
<dbReference type="Gene3D" id="3.30.1330.30">
    <property type="match status" value="1"/>
</dbReference>
<dbReference type="SUPFAM" id="SSF55315">
    <property type="entry name" value="L30e-like"/>
    <property type="match status" value="1"/>
</dbReference>
<dbReference type="GO" id="GO:0005840">
    <property type="term" value="C:ribosome"/>
    <property type="evidence" value="ECO:0007669"/>
    <property type="project" value="UniProtKB-KW"/>
</dbReference>
<keyword evidence="2" id="KW-0689">Ribosomal protein</keyword>
<evidence type="ECO:0000313" key="3">
    <source>
        <dbReference type="Proteomes" id="UP000007468"/>
    </source>
</evidence>
<dbReference type="OrthoDB" id="9794863at2"/>
<keyword evidence="2" id="KW-0687">Ribonucleoprotein</keyword>
<evidence type="ECO:0000259" key="1">
    <source>
        <dbReference type="Pfam" id="PF01248"/>
    </source>
</evidence>
<accession>D6GRX1</accession>
<dbReference type="EMBL" id="CP002390">
    <property type="protein sequence ID" value="EFE28412.1"/>
    <property type="molecule type" value="Genomic_DNA"/>
</dbReference>
<dbReference type="eggNOG" id="COG1358">
    <property type="taxonomic scope" value="Bacteria"/>
</dbReference>
<dbReference type="Pfam" id="PF01248">
    <property type="entry name" value="Ribosomal_L7Ae"/>
    <property type="match status" value="1"/>
</dbReference>
<dbReference type="KEGG" id="faa:HMPREF0389_00327"/>
<reference evidence="3" key="1">
    <citation type="submission" date="2010-12" db="EMBL/GenBank/DDBJ databases">
        <title>The genome sequence of Filifactor alocis strain ATCC 35896.</title>
        <authorList>
            <consortium name="The Broad Institute Genome Sequencing Platform"/>
            <person name="Ward D."/>
            <person name="Earl A."/>
            <person name="Feldgarden M."/>
            <person name="Young S.K."/>
            <person name="Gargeya S."/>
            <person name="Zeng Q."/>
            <person name="Alvarado L."/>
            <person name="Berlin A."/>
            <person name="Bochicchio J."/>
            <person name="Chapman S.B."/>
            <person name="Chen Z."/>
            <person name="Freedman E."/>
            <person name="Gellesch M."/>
            <person name="Goldberg J."/>
            <person name="Griggs A."/>
            <person name="Gujja S."/>
            <person name="Heilman E."/>
            <person name="Heiman D."/>
            <person name="Howarth C."/>
            <person name="Mehta T."/>
            <person name="Neiman D."/>
            <person name="Pearson M."/>
            <person name="Roberts A."/>
            <person name="Saif S."/>
            <person name="Shea T."/>
            <person name="Shenoy N."/>
            <person name="Sisk P."/>
            <person name="Stolte C."/>
            <person name="Sykes S."/>
            <person name="White J."/>
            <person name="Yandava C."/>
            <person name="Izard J."/>
            <person name="Blanton J.M."/>
            <person name="Baranova O.V."/>
            <person name="Tanner A.C."/>
            <person name="Dewhirst F.E."/>
            <person name="Haas B."/>
            <person name="Nusbaum C."/>
            <person name="Birren B."/>
        </authorList>
    </citation>
    <scope>NUCLEOTIDE SEQUENCE [LARGE SCALE GENOMIC DNA]</scope>
    <source>
        <strain evidence="3">ATCC 35896 / D40 B5</strain>
    </source>
</reference>
<proteinExistence type="predicted"/>
<gene>
    <name evidence="2" type="ordered locus">HMPREF0389_00327</name>
</gene>
<dbReference type="Proteomes" id="UP000007468">
    <property type="component" value="Chromosome"/>
</dbReference>
<feature type="domain" description="Ribosomal protein eL8/eL30/eS12/Gadd45" evidence="1">
    <location>
        <begin position="5"/>
        <end position="88"/>
    </location>
</feature>